<reference evidence="2 3" key="2">
    <citation type="journal article" date="2021" name="Int. J. Syst. Evol. Microbiol.">
        <title>Isolation and Polyphasic Characterization of Desulfuromonas versatilis sp. Nov., an Electrogenic Bacteria Capable of Versatile Metabolism Isolated from a Graphene Oxide-Reducing Enrichment Culture.</title>
        <authorList>
            <person name="Xie L."/>
            <person name="Yoshida N."/>
            <person name="Ishii S."/>
            <person name="Meng L."/>
        </authorList>
    </citation>
    <scope>NUCLEOTIDE SEQUENCE [LARGE SCALE GENOMIC DNA]</scope>
    <source>
        <strain evidence="2 3">NIT-T3</strain>
    </source>
</reference>
<dbReference type="InterPro" id="IPR051207">
    <property type="entry name" value="ComplexI_NDUFA9_subunit"/>
</dbReference>
<dbReference type="Pfam" id="PF13460">
    <property type="entry name" value="NAD_binding_10"/>
    <property type="match status" value="1"/>
</dbReference>
<reference evidence="2 3" key="1">
    <citation type="journal article" date="2016" name="C (Basel)">
        <title>Selective Growth of and Electricity Production by Marine Exoelectrogenic Bacteria in Self-Aggregated Hydrogel of Microbially Reduced Graphene Oxide.</title>
        <authorList>
            <person name="Yoshida N."/>
            <person name="Goto Y."/>
            <person name="Miyata Y."/>
        </authorList>
    </citation>
    <scope>NUCLEOTIDE SEQUENCE [LARGE SCALE GENOMIC DNA]</scope>
    <source>
        <strain evidence="2 3">NIT-T3</strain>
    </source>
</reference>
<protein>
    <submittedName>
        <fullName evidence="2">NAD-dependent nucleoside diphosphate-sugar epimerase/dehydratase</fullName>
    </submittedName>
</protein>
<dbReference type="Proteomes" id="UP001319827">
    <property type="component" value="Chromosome"/>
</dbReference>
<organism evidence="2 3">
    <name type="scientific">Desulfuromonas versatilis</name>
    <dbReference type="NCBI Taxonomy" id="2802975"/>
    <lineage>
        <taxon>Bacteria</taxon>
        <taxon>Pseudomonadati</taxon>
        <taxon>Thermodesulfobacteriota</taxon>
        <taxon>Desulfuromonadia</taxon>
        <taxon>Desulfuromonadales</taxon>
        <taxon>Desulfuromonadaceae</taxon>
        <taxon>Desulfuromonas</taxon>
    </lineage>
</organism>
<evidence type="ECO:0000259" key="1">
    <source>
        <dbReference type="Pfam" id="PF13460"/>
    </source>
</evidence>
<feature type="domain" description="NAD(P)-binding" evidence="1">
    <location>
        <begin position="7"/>
        <end position="200"/>
    </location>
</feature>
<dbReference type="RefSeq" id="WP_221250263.1">
    <property type="nucleotide sequence ID" value="NZ_AP024355.1"/>
</dbReference>
<dbReference type="Gene3D" id="3.40.50.720">
    <property type="entry name" value="NAD(P)-binding Rossmann-like Domain"/>
    <property type="match status" value="1"/>
</dbReference>
<dbReference type="EMBL" id="AP024355">
    <property type="protein sequence ID" value="BCR06888.1"/>
    <property type="molecule type" value="Genomic_DNA"/>
</dbReference>
<dbReference type="PANTHER" id="PTHR12126:SF11">
    <property type="entry name" value="NADH DEHYDROGENASE [UBIQUINONE] 1 ALPHA SUBCOMPLEX SUBUNIT 9, MITOCHONDRIAL"/>
    <property type="match status" value="1"/>
</dbReference>
<name>A0ABN6E3H6_9BACT</name>
<dbReference type="CDD" id="cd05271">
    <property type="entry name" value="NDUFA9_like_SDR_a"/>
    <property type="match status" value="1"/>
</dbReference>
<dbReference type="SUPFAM" id="SSF51735">
    <property type="entry name" value="NAD(P)-binding Rossmann-fold domains"/>
    <property type="match status" value="1"/>
</dbReference>
<proteinExistence type="predicted"/>
<dbReference type="InterPro" id="IPR016040">
    <property type="entry name" value="NAD(P)-bd_dom"/>
</dbReference>
<evidence type="ECO:0000313" key="3">
    <source>
        <dbReference type="Proteomes" id="UP001319827"/>
    </source>
</evidence>
<dbReference type="PANTHER" id="PTHR12126">
    <property type="entry name" value="NADH-UBIQUINONE OXIDOREDUCTASE 39 KDA SUBUNIT-RELATED"/>
    <property type="match status" value="1"/>
</dbReference>
<dbReference type="InterPro" id="IPR036291">
    <property type="entry name" value="NAD(P)-bd_dom_sf"/>
</dbReference>
<sequence length="297" mass="32178">MKVFVTGATGFVGGEVLRQLLAAGHQARCLVRKGSEGKLPATAGIEVRHGDATEAASLQGLLEGCDAVIHLVGIIREFPNRRITFERLHVAATRNLVEAARAQGVRRYLQMSANGAAADGSTEYHRTKWRAEELVRGSQLDWTIFRPSLIFGRGSEFVTMLADLIRKLPALPVFGDGRYRMSPVAVADVAKTFAAALNKPETIGRSFHCCGTESYSYNEILDLTGQALGKSRVCKIHQPLFLIKPVVSLLQGVPLFPITSTQLTMLLEGNVCDPADWAQAFGIQPTSYAEGIKAALS</sequence>
<keyword evidence="3" id="KW-1185">Reference proteome</keyword>
<evidence type="ECO:0000313" key="2">
    <source>
        <dbReference type="EMBL" id="BCR06888.1"/>
    </source>
</evidence>
<gene>
    <name evidence="2" type="ORF">DESUT3_39570</name>
</gene>
<accession>A0ABN6E3H6</accession>